<dbReference type="PROSITE" id="PS51257">
    <property type="entry name" value="PROKAR_LIPOPROTEIN"/>
    <property type="match status" value="1"/>
</dbReference>
<dbReference type="Pfam" id="PF00150">
    <property type="entry name" value="Cellulase"/>
    <property type="match status" value="1"/>
</dbReference>
<dbReference type="PANTHER" id="PTHR31297">
    <property type="entry name" value="GLUCAN ENDO-1,6-BETA-GLUCOSIDASE B"/>
    <property type="match status" value="1"/>
</dbReference>
<dbReference type="InterPro" id="IPR017853">
    <property type="entry name" value="GH"/>
</dbReference>
<proteinExistence type="inferred from homology"/>
<evidence type="ECO:0000256" key="2">
    <source>
        <dbReference type="ARBA" id="ARBA00022801"/>
    </source>
</evidence>
<dbReference type="InterPro" id="IPR001547">
    <property type="entry name" value="Glyco_hydro_5"/>
</dbReference>
<dbReference type="RefSeq" id="WP_193933907.1">
    <property type="nucleotide sequence ID" value="NZ_CAWPMZ010000092.1"/>
</dbReference>
<organism evidence="7 8">
    <name type="scientific">Gloeocapsopsis crepidinum LEGE 06123</name>
    <dbReference type="NCBI Taxonomy" id="588587"/>
    <lineage>
        <taxon>Bacteria</taxon>
        <taxon>Bacillati</taxon>
        <taxon>Cyanobacteriota</taxon>
        <taxon>Cyanophyceae</taxon>
        <taxon>Oscillatoriophycideae</taxon>
        <taxon>Chroococcales</taxon>
        <taxon>Chroococcaceae</taxon>
        <taxon>Gloeocapsopsis</taxon>
    </lineage>
</organism>
<evidence type="ECO:0000256" key="5">
    <source>
        <dbReference type="SAM" id="Phobius"/>
    </source>
</evidence>
<accession>A0ABR9UW01</accession>
<dbReference type="Gene3D" id="3.20.20.80">
    <property type="entry name" value="Glycosidases"/>
    <property type="match status" value="1"/>
</dbReference>
<keyword evidence="5" id="KW-0472">Membrane</keyword>
<evidence type="ECO:0000256" key="3">
    <source>
        <dbReference type="ARBA" id="ARBA00023295"/>
    </source>
</evidence>
<keyword evidence="8" id="KW-1185">Reference proteome</keyword>
<dbReference type="InterPro" id="IPR018087">
    <property type="entry name" value="Glyco_hydro_5_CS"/>
</dbReference>
<evidence type="ECO:0000313" key="7">
    <source>
        <dbReference type="EMBL" id="MBE9192480.1"/>
    </source>
</evidence>
<keyword evidence="3 4" id="KW-0326">Glycosidase</keyword>
<evidence type="ECO:0000313" key="8">
    <source>
        <dbReference type="Proteomes" id="UP000651156"/>
    </source>
</evidence>
<dbReference type="EMBL" id="JADEWN010000056">
    <property type="protein sequence ID" value="MBE9192480.1"/>
    <property type="molecule type" value="Genomic_DNA"/>
</dbReference>
<dbReference type="PROSITE" id="PS00659">
    <property type="entry name" value="GLYCOSYL_HYDROL_F5"/>
    <property type="match status" value="1"/>
</dbReference>
<evidence type="ECO:0000256" key="1">
    <source>
        <dbReference type="ARBA" id="ARBA00022729"/>
    </source>
</evidence>
<keyword evidence="5" id="KW-1133">Transmembrane helix</keyword>
<evidence type="ECO:0000259" key="6">
    <source>
        <dbReference type="Pfam" id="PF00150"/>
    </source>
</evidence>
<gene>
    <name evidence="7" type="ORF">IQ230_19430</name>
</gene>
<evidence type="ECO:0000256" key="4">
    <source>
        <dbReference type="RuleBase" id="RU361153"/>
    </source>
</evidence>
<dbReference type="InterPro" id="IPR050386">
    <property type="entry name" value="Glycosyl_hydrolase_5"/>
</dbReference>
<keyword evidence="2 4" id="KW-0378">Hydrolase</keyword>
<sequence>MKISIFNKKVRIIYVFILAFTILFSCFVQINAKAIYKQNGVDPWVMNERIGKGINLKSQITPNDPSWWIAWNPKLPFLVKEAGFNSVRLWIYPMRNAQGMKLESDFFDSLDRAINDCLSQQLVVVLTMKNHKEFINEPDSYKSHFLSFWAQIANHYKNYSANLIFDILNEPYGNLNSTIWNQWIADVVPTIRKTNPNRNLIIGSAGYSNWRQLVNNLKLPASDNHIIAQLHYYKPLNFTHQGINGRKKGLLWGTEKDYKELSTIFQQVYQWSKKQNKPIYLGEFGANNFVPENLRLKWLKAVLAEASSKGFSWSYYSFGKAGHPWAIYNPNQRKWEEPITSVLLPNKNYNSEVKNKVN</sequence>
<comment type="caution">
    <text evidence="7">The sequence shown here is derived from an EMBL/GenBank/DDBJ whole genome shotgun (WGS) entry which is preliminary data.</text>
</comment>
<comment type="similarity">
    <text evidence="4">Belongs to the glycosyl hydrolase 5 (cellulase A) family.</text>
</comment>
<protein>
    <submittedName>
        <fullName evidence="7">Glycoside hydrolase family 5 protein</fullName>
    </submittedName>
</protein>
<feature type="domain" description="Glycoside hydrolase family 5" evidence="6">
    <location>
        <begin position="78"/>
        <end position="321"/>
    </location>
</feature>
<dbReference type="PANTHER" id="PTHR31297:SF17">
    <property type="entry name" value="ENDOGLUCANASE"/>
    <property type="match status" value="1"/>
</dbReference>
<reference evidence="7 8" key="1">
    <citation type="submission" date="2020-10" db="EMBL/GenBank/DDBJ databases">
        <authorList>
            <person name="Castelo-Branco R."/>
            <person name="Eusebio N."/>
            <person name="Adriana R."/>
            <person name="Vieira A."/>
            <person name="Brugerolle De Fraissinette N."/>
            <person name="Rezende De Castro R."/>
            <person name="Schneider M.P."/>
            <person name="Vasconcelos V."/>
            <person name="Leao P.N."/>
        </authorList>
    </citation>
    <scope>NUCLEOTIDE SEQUENCE [LARGE SCALE GENOMIC DNA]</scope>
    <source>
        <strain evidence="7 8">LEGE 06123</strain>
    </source>
</reference>
<name>A0ABR9UW01_9CHRO</name>
<dbReference type="GO" id="GO:0016787">
    <property type="term" value="F:hydrolase activity"/>
    <property type="evidence" value="ECO:0007669"/>
    <property type="project" value="UniProtKB-KW"/>
</dbReference>
<feature type="transmembrane region" description="Helical" evidence="5">
    <location>
        <begin position="12"/>
        <end position="30"/>
    </location>
</feature>
<dbReference type="SUPFAM" id="SSF51445">
    <property type="entry name" value="(Trans)glycosidases"/>
    <property type="match status" value="1"/>
</dbReference>
<dbReference type="Proteomes" id="UP000651156">
    <property type="component" value="Unassembled WGS sequence"/>
</dbReference>
<keyword evidence="1" id="KW-0732">Signal</keyword>
<keyword evidence="5" id="KW-0812">Transmembrane</keyword>